<reference evidence="2" key="1">
    <citation type="journal article" date="2014" name="Genome Announc.">
        <title>Draft genome sequence of the plant-pathogenic soil fungus Rhizoctonia solani anastomosis group 3 strain Rhs1AP.</title>
        <authorList>
            <person name="Cubeta M.A."/>
            <person name="Thomas E."/>
            <person name="Dean R.A."/>
            <person name="Jabaji S."/>
            <person name="Neate S.M."/>
            <person name="Tavantzis S."/>
            <person name="Toda T."/>
            <person name="Vilgalys R."/>
            <person name="Bharathan N."/>
            <person name="Fedorova-Abrams N."/>
            <person name="Pakala S.B."/>
            <person name="Pakala S.M."/>
            <person name="Zafar N."/>
            <person name="Joardar V."/>
            <person name="Losada L."/>
            <person name="Nierman W.C."/>
        </authorList>
    </citation>
    <scope>NUCLEOTIDE SEQUENCE [LARGE SCALE GENOMIC DNA]</scope>
    <source>
        <strain evidence="2">AG-3</strain>
    </source>
</reference>
<protein>
    <submittedName>
        <fullName evidence="1">Uncharacterized protein</fullName>
    </submittedName>
</protein>
<feature type="non-terminal residue" evidence="1">
    <location>
        <position position="133"/>
    </location>
</feature>
<dbReference type="OrthoDB" id="3270591at2759"/>
<dbReference type="AlphaFoldDB" id="X8JCU1"/>
<name>X8JCU1_9AGAM</name>
<accession>X8JCU1</accession>
<gene>
    <name evidence="1" type="ORF">RSOL_362090</name>
</gene>
<sequence length="133" mass="14823">MVDLLQLLGTTHTSIKTLYPSIQLFVGSNDKPVIHFDVPWCKVHLAGICARDDPDHPVASDEILRQSLQLNPALQAINITIQPTWLKKPESIVGTHSSVVVAFEDPDGSVERMLLKSELFTFGEAVTVKKWYD</sequence>
<proteinExistence type="predicted"/>
<dbReference type="Proteomes" id="UP000030108">
    <property type="component" value="Unassembled WGS sequence"/>
</dbReference>
<organism evidence="1 2">
    <name type="scientific">Rhizoctonia solani AG-3 Rhs1AP</name>
    <dbReference type="NCBI Taxonomy" id="1086054"/>
    <lineage>
        <taxon>Eukaryota</taxon>
        <taxon>Fungi</taxon>
        <taxon>Dikarya</taxon>
        <taxon>Basidiomycota</taxon>
        <taxon>Agaricomycotina</taxon>
        <taxon>Agaricomycetes</taxon>
        <taxon>Cantharellales</taxon>
        <taxon>Ceratobasidiaceae</taxon>
        <taxon>Rhizoctonia</taxon>
    </lineage>
</organism>
<comment type="caution">
    <text evidence="1">The sequence shown here is derived from an EMBL/GenBank/DDBJ whole genome shotgun (WGS) entry which is preliminary data.</text>
</comment>
<evidence type="ECO:0000313" key="2">
    <source>
        <dbReference type="Proteomes" id="UP000030108"/>
    </source>
</evidence>
<dbReference type="EMBL" id="JATN01000319">
    <property type="protein sequence ID" value="EUC60728.1"/>
    <property type="molecule type" value="Genomic_DNA"/>
</dbReference>
<evidence type="ECO:0000313" key="1">
    <source>
        <dbReference type="EMBL" id="EUC60728.1"/>
    </source>
</evidence>